<gene>
    <name evidence="2" type="ORF">ElyMa_003328500</name>
</gene>
<protein>
    <submittedName>
        <fullName evidence="2">Uncharacterized protein</fullName>
    </submittedName>
</protein>
<evidence type="ECO:0000313" key="3">
    <source>
        <dbReference type="Proteomes" id="UP000762676"/>
    </source>
</evidence>
<accession>A0AAV4JHU0</accession>
<dbReference type="Proteomes" id="UP000762676">
    <property type="component" value="Unassembled WGS sequence"/>
</dbReference>
<keyword evidence="3" id="KW-1185">Reference proteome</keyword>
<feature type="region of interest" description="Disordered" evidence="1">
    <location>
        <begin position="85"/>
        <end position="111"/>
    </location>
</feature>
<evidence type="ECO:0000256" key="1">
    <source>
        <dbReference type="SAM" id="MobiDB-lite"/>
    </source>
</evidence>
<dbReference type="AlphaFoldDB" id="A0AAV4JHU0"/>
<dbReference type="EMBL" id="BMAT01006851">
    <property type="protein sequence ID" value="GFS21037.1"/>
    <property type="molecule type" value="Genomic_DNA"/>
</dbReference>
<reference evidence="2 3" key="1">
    <citation type="journal article" date="2021" name="Elife">
        <title>Chloroplast acquisition without the gene transfer in kleptoplastic sea slugs, Plakobranchus ocellatus.</title>
        <authorList>
            <person name="Maeda T."/>
            <person name="Takahashi S."/>
            <person name="Yoshida T."/>
            <person name="Shimamura S."/>
            <person name="Takaki Y."/>
            <person name="Nagai Y."/>
            <person name="Toyoda A."/>
            <person name="Suzuki Y."/>
            <person name="Arimoto A."/>
            <person name="Ishii H."/>
            <person name="Satoh N."/>
            <person name="Nishiyama T."/>
            <person name="Hasebe M."/>
            <person name="Maruyama T."/>
            <person name="Minagawa J."/>
            <person name="Obokata J."/>
            <person name="Shigenobu S."/>
        </authorList>
    </citation>
    <scope>NUCLEOTIDE SEQUENCE [LARGE SCALE GENOMIC DNA]</scope>
</reference>
<sequence length="111" mass="12538">MVLLPCLHYCGSPRYVRLSIKVHEDSPPEPKSAGLRLGRQWYLYREIRQFVEEGYKDLVAPLPEQQEMPERSVDEAVCEPVAKVPKVSSASEVGEVRKGKGKGRGKKECLN</sequence>
<name>A0AAV4JHU0_9GAST</name>
<proteinExistence type="predicted"/>
<comment type="caution">
    <text evidence="2">The sequence shown here is derived from an EMBL/GenBank/DDBJ whole genome shotgun (WGS) entry which is preliminary data.</text>
</comment>
<organism evidence="2 3">
    <name type="scientific">Elysia marginata</name>
    <dbReference type="NCBI Taxonomy" id="1093978"/>
    <lineage>
        <taxon>Eukaryota</taxon>
        <taxon>Metazoa</taxon>
        <taxon>Spiralia</taxon>
        <taxon>Lophotrochozoa</taxon>
        <taxon>Mollusca</taxon>
        <taxon>Gastropoda</taxon>
        <taxon>Heterobranchia</taxon>
        <taxon>Euthyneura</taxon>
        <taxon>Panpulmonata</taxon>
        <taxon>Sacoglossa</taxon>
        <taxon>Placobranchoidea</taxon>
        <taxon>Plakobranchidae</taxon>
        <taxon>Elysia</taxon>
    </lineage>
</organism>
<evidence type="ECO:0000313" key="2">
    <source>
        <dbReference type="EMBL" id="GFS21037.1"/>
    </source>
</evidence>